<dbReference type="GO" id="GO:0009104">
    <property type="term" value="P:lipopolysaccharide catabolic process"/>
    <property type="evidence" value="ECO:0007669"/>
    <property type="project" value="TreeGrafter"/>
</dbReference>
<reference evidence="3" key="1">
    <citation type="journal article" date="2023" name="DNA Res.">
        <title>Chromosome-level genome assembly of Phrynocephalus forsythii using third-generation DNA sequencing and Hi-C analysis.</title>
        <authorList>
            <person name="Qi Y."/>
            <person name="Zhao W."/>
            <person name="Zhao Y."/>
            <person name="Niu C."/>
            <person name="Cao S."/>
            <person name="Zhang Y."/>
        </authorList>
    </citation>
    <scope>NUCLEOTIDE SEQUENCE</scope>
    <source>
        <tissue evidence="3">Muscle</tissue>
    </source>
</reference>
<protein>
    <recommendedName>
        <fullName evidence="2">Saposin B-type domain-containing protein</fullName>
    </recommendedName>
</protein>
<dbReference type="PANTHER" id="PTHR15010">
    <property type="entry name" value="ACYLOXYACYL HYDROLASE"/>
    <property type="match status" value="1"/>
</dbReference>
<dbReference type="SUPFAM" id="SSF47862">
    <property type="entry name" value="Saposin"/>
    <property type="match status" value="1"/>
</dbReference>
<dbReference type="Pfam" id="PF20825">
    <property type="entry name" value="Saposin"/>
    <property type="match status" value="1"/>
</dbReference>
<dbReference type="OrthoDB" id="14839at2759"/>
<dbReference type="GO" id="GO:0050728">
    <property type="term" value="P:negative regulation of inflammatory response"/>
    <property type="evidence" value="ECO:0007669"/>
    <property type="project" value="TreeGrafter"/>
</dbReference>
<evidence type="ECO:0000259" key="2">
    <source>
        <dbReference type="PROSITE" id="PS50015"/>
    </source>
</evidence>
<dbReference type="Gene3D" id="1.10.225.10">
    <property type="entry name" value="Saposin-like"/>
    <property type="match status" value="1"/>
</dbReference>
<proteinExistence type="predicted"/>
<dbReference type="PANTHER" id="PTHR15010:SF0">
    <property type="entry name" value="ACYLOXYACYL HYDROLASE"/>
    <property type="match status" value="1"/>
</dbReference>
<dbReference type="AlphaFoldDB" id="A0A9Q1AZ88"/>
<feature type="non-terminal residue" evidence="3">
    <location>
        <position position="398"/>
    </location>
</feature>
<dbReference type="GO" id="GO:0050528">
    <property type="term" value="F:acyloxyacyl hydrolase activity"/>
    <property type="evidence" value="ECO:0007669"/>
    <property type="project" value="InterPro"/>
</dbReference>
<keyword evidence="4" id="KW-1185">Reference proteome</keyword>
<feature type="domain" description="Saposin B-type" evidence="2">
    <location>
        <begin position="1"/>
        <end position="66"/>
    </location>
</feature>
<sequence length="398" mass="45464">QLAQVHNSTTEEALKRFCGYFPGEWNLKNICFLMSDIFGPTIIKLMETKMNPDMVCYSVRLCQQQSGRPRCHLFPFPKVSLNWVSEKRSKLNLEKHNLCTVFVPILPSFVKSKLPYEDFDGDKFSTFPTLRGYYWRGRDCDDAEASVYPGKRPDNWDAKKDSNCNGIWGVDPKDGIPYEQKFCNGTDSKGIIVLGDSAAAYFHIPPEWITASKMSKKAFSNIFEGLTNELDWPQFSGTTGFLNSTAGGWTESFYLNLRRRNHCNHRDYQQLSKNGMLARSQQFDKPAIVIFAMIGNDVCNGKPNTVKYMTRPDEMRLNVIQTLRYLDSHLPKGSHVILTGLANGQFLWDNMHSRYHPLGKYRISFSVTDVNSEALTIDNCFRSDGLSECSYVMLDLFA</sequence>
<dbReference type="GO" id="GO:0005509">
    <property type="term" value="F:calcium ion binding"/>
    <property type="evidence" value="ECO:0007669"/>
    <property type="project" value="TreeGrafter"/>
</dbReference>
<evidence type="ECO:0000313" key="3">
    <source>
        <dbReference type="EMBL" id="KAJ7322671.1"/>
    </source>
</evidence>
<dbReference type="PROSITE" id="PS50015">
    <property type="entry name" value="SAP_B"/>
    <property type="match status" value="1"/>
</dbReference>
<comment type="caution">
    <text evidence="3">The sequence shown here is derived from an EMBL/GenBank/DDBJ whole genome shotgun (WGS) entry which is preliminary data.</text>
</comment>
<keyword evidence="1" id="KW-1015">Disulfide bond</keyword>
<dbReference type="InterPro" id="IPR008139">
    <property type="entry name" value="SaposinB_dom"/>
</dbReference>
<dbReference type="EMBL" id="JAPFRF010000009">
    <property type="protein sequence ID" value="KAJ7322671.1"/>
    <property type="molecule type" value="Genomic_DNA"/>
</dbReference>
<dbReference type="InterPro" id="IPR039676">
    <property type="entry name" value="AOAH"/>
</dbReference>
<dbReference type="InterPro" id="IPR011001">
    <property type="entry name" value="Saposin-like"/>
</dbReference>
<accession>A0A9Q1AZ88</accession>
<name>A0A9Q1AZ88_9SAUR</name>
<evidence type="ECO:0000256" key="1">
    <source>
        <dbReference type="ARBA" id="ARBA00023157"/>
    </source>
</evidence>
<dbReference type="Proteomes" id="UP001142489">
    <property type="component" value="Unassembled WGS sequence"/>
</dbReference>
<evidence type="ECO:0000313" key="4">
    <source>
        <dbReference type="Proteomes" id="UP001142489"/>
    </source>
</evidence>
<gene>
    <name evidence="3" type="ORF">JRQ81_018958</name>
</gene>
<organism evidence="3 4">
    <name type="scientific">Phrynocephalus forsythii</name>
    <dbReference type="NCBI Taxonomy" id="171643"/>
    <lineage>
        <taxon>Eukaryota</taxon>
        <taxon>Metazoa</taxon>
        <taxon>Chordata</taxon>
        <taxon>Craniata</taxon>
        <taxon>Vertebrata</taxon>
        <taxon>Euteleostomi</taxon>
        <taxon>Lepidosauria</taxon>
        <taxon>Squamata</taxon>
        <taxon>Bifurcata</taxon>
        <taxon>Unidentata</taxon>
        <taxon>Episquamata</taxon>
        <taxon>Toxicofera</taxon>
        <taxon>Iguania</taxon>
        <taxon>Acrodonta</taxon>
        <taxon>Agamidae</taxon>
        <taxon>Agaminae</taxon>
        <taxon>Phrynocephalus</taxon>
    </lineage>
</organism>
<dbReference type="InterPro" id="IPR048593">
    <property type="entry name" value="AOAH_Saposin_N"/>
</dbReference>